<dbReference type="InterPro" id="IPR000719">
    <property type="entry name" value="Prot_kinase_dom"/>
</dbReference>
<evidence type="ECO:0000256" key="1">
    <source>
        <dbReference type="ARBA" id="ARBA00023170"/>
    </source>
</evidence>
<dbReference type="InterPro" id="IPR045269">
    <property type="entry name" value="Atg1-like"/>
</dbReference>
<feature type="coiled-coil region" evidence="2">
    <location>
        <begin position="342"/>
        <end position="403"/>
    </location>
</feature>
<keyword evidence="2" id="KW-0175">Coiled coil</keyword>
<dbReference type="PROSITE" id="PS00108">
    <property type="entry name" value="PROTEIN_KINASE_ST"/>
    <property type="match status" value="1"/>
</dbReference>
<dbReference type="SMART" id="SM00220">
    <property type="entry name" value="S_TKc"/>
    <property type="match status" value="1"/>
</dbReference>
<dbReference type="EMBL" id="JAPFFF010000002">
    <property type="protein sequence ID" value="KAK8896527.1"/>
    <property type="molecule type" value="Genomic_DNA"/>
</dbReference>
<dbReference type="SUPFAM" id="SSF56112">
    <property type="entry name" value="Protein kinase-like (PK-like)"/>
    <property type="match status" value="1"/>
</dbReference>
<dbReference type="InterPro" id="IPR001245">
    <property type="entry name" value="Ser-Thr/Tyr_kinase_cat_dom"/>
</dbReference>
<name>A0ABR2KZI3_9EUKA</name>
<dbReference type="PROSITE" id="PS50011">
    <property type="entry name" value="PROTEIN_KINASE_DOM"/>
    <property type="match status" value="1"/>
</dbReference>
<feature type="domain" description="Protein kinase" evidence="3">
    <location>
        <begin position="15"/>
        <end position="285"/>
    </location>
</feature>
<dbReference type="InterPro" id="IPR008271">
    <property type="entry name" value="Ser/Thr_kinase_AS"/>
</dbReference>
<dbReference type="InterPro" id="IPR008979">
    <property type="entry name" value="Galactose-bd-like_sf"/>
</dbReference>
<gene>
    <name evidence="4" type="ORF">M9Y10_014435</name>
</gene>
<keyword evidence="1" id="KW-0675">Receptor</keyword>
<dbReference type="Gene3D" id="1.10.510.10">
    <property type="entry name" value="Transferase(Phosphotransferase) domain 1"/>
    <property type="match status" value="1"/>
</dbReference>
<dbReference type="PANTHER" id="PTHR24348">
    <property type="entry name" value="SERINE/THREONINE-PROTEIN KINASE UNC-51-RELATED"/>
    <property type="match status" value="1"/>
</dbReference>
<accession>A0ABR2KZI3</accession>
<proteinExistence type="predicted"/>
<dbReference type="PRINTS" id="PR00109">
    <property type="entry name" value="TYRKINASE"/>
</dbReference>
<dbReference type="Proteomes" id="UP001470230">
    <property type="component" value="Unassembled WGS sequence"/>
</dbReference>
<organism evidence="4 5">
    <name type="scientific">Tritrichomonas musculus</name>
    <dbReference type="NCBI Taxonomy" id="1915356"/>
    <lineage>
        <taxon>Eukaryota</taxon>
        <taxon>Metamonada</taxon>
        <taxon>Parabasalia</taxon>
        <taxon>Tritrichomonadida</taxon>
        <taxon>Tritrichomonadidae</taxon>
        <taxon>Tritrichomonas</taxon>
    </lineage>
</organism>
<evidence type="ECO:0000256" key="2">
    <source>
        <dbReference type="SAM" id="Coils"/>
    </source>
</evidence>
<comment type="caution">
    <text evidence="4">The sequence shown here is derived from an EMBL/GenBank/DDBJ whole genome shotgun (WGS) entry which is preliminary data.</text>
</comment>
<keyword evidence="5" id="KW-1185">Reference proteome</keyword>
<reference evidence="4 5" key="1">
    <citation type="submission" date="2024-04" db="EMBL/GenBank/DDBJ databases">
        <title>Tritrichomonas musculus Genome.</title>
        <authorList>
            <person name="Alves-Ferreira E."/>
            <person name="Grigg M."/>
            <person name="Lorenzi H."/>
            <person name="Galac M."/>
        </authorList>
    </citation>
    <scope>NUCLEOTIDE SEQUENCE [LARGE SCALE GENOMIC DNA]</scope>
    <source>
        <strain evidence="4 5">EAF2021</strain>
    </source>
</reference>
<dbReference type="InterPro" id="IPR011009">
    <property type="entry name" value="Kinase-like_dom_sf"/>
</dbReference>
<sequence length="715" mass="82572">MSKSTDRFRFDPKDYEKIKELNRGGCGIIYLVKNKHTGEELVAKINFINSSPDSNQSKYVQREINILIRVQHPTIIGFRGFSEKDFSDNNNIMILMDYMPKGSLADVLDQIGKSLKPDGFENTQKQIILVGIARGLMILHSKRIIHRDIKPENILLDENYYPKITDFGFSKIVDPGNSSNQSAQLGTCAYMAPEVMNGVRYNSKADVYSFGILMYELITDSRAYQKELKKGRYPLQTKIQDGYRPEFYDDIRQDFKELITQCWSANPQNRPTFAEIYKKLSLSYLDDDIANDADSEDGEENDNSKKGRILYCLDGVELEKLYEYIDDNCNEPLTQDIKNSICMEYTKDIDIIKEQLSKLQEIDTLKKKISKMEELISNQANEIESLKNEMKKVKEKDGTLIDENDDSILSVNMSISERGVFSRLKDLEKSPFNPLFVASQSSNDLYHLIDNSVNDTFSSTNNGKFYLEFILKDPIMINGIRIFNSEDHFPRSFNIEVDGDVVKSIVDAKELNGQLRDMVIKFTAKKAQNIRFVQTGPNWDCGNNFIYFKRFELLSSDNKYKKGVFRTLVDQSESNDPHKCGVIVNSNVFDYKSFYNVDSNTNIYIDPFQNSWFQIELTKGKVIMTGFRLKRCGVGKLKSYKIVGSDDINTPIEKWTKLIEIDEKKEDEHKKLDTYKLPRPSPPIKVIRLIRTGVNWNNNLNLKFYHFDIFGSYSE</sequence>
<evidence type="ECO:0000313" key="5">
    <source>
        <dbReference type="Proteomes" id="UP001470230"/>
    </source>
</evidence>
<protein>
    <recommendedName>
        <fullName evidence="3">Protein kinase domain-containing protein</fullName>
    </recommendedName>
</protein>
<dbReference type="Pfam" id="PF00069">
    <property type="entry name" value="Pkinase"/>
    <property type="match status" value="1"/>
</dbReference>
<dbReference type="SUPFAM" id="SSF49785">
    <property type="entry name" value="Galactose-binding domain-like"/>
    <property type="match status" value="1"/>
</dbReference>
<evidence type="ECO:0000313" key="4">
    <source>
        <dbReference type="EMBL" id="KAK8896527.1"/>
    </source>
</evidence>
<evidence type="ECO:0000259" key="3">
    <source>
        <dbReference type="PROSITE" id="PS50011"/>
    </source>
</evidence>
<dbReference type="Gene3D" id="2.60.120.260">
    <property type="entry name" value="Galactose-binding domain-like"/>
    <property type="match status" value="1"/>
</dbReference>